<dbReference type="InterPro" id="IPR036666">
    <property type="entry name" value="HHA_sf"/>
</dbReference>
<evidence type="ECO:0000256" key="1">
    <source>
        <dbReference type="ARBA" id="ARBA00010526"/>
    </source>
</evidence>
<name>A0A0H2VAM2_ECOL6</name>
<dbReference type="RefSeq" id="WP_001164058.1">
    <property type="nucleotide sequence ID" value="NC_004431.1"/>
</dbReference>
<dbReference type="Pfam" id="PF05321">
    <property type="entry name" value="HHA"/>
    <property type="match status" value="1"/>
</dbReference>
<comment type="similarity">
    <text evidence="1">Belongs to the Hha/YmoA/Cnu family.</text>
</comment>
<dbReference type="STRING" id="199310.c3649"/>
<dbReference type="Gene3D" id="1.20.1280.40">
    <property type="entry name" value="HHA"/>
    <property type="match status" value="1"/>
</dbReference>
<dbReference type="KEGG" id="ecc:c3649"/>
<sequence>MQHKVTRDEWKLKPEQFRRCSSRETLEKVITRTRYKLTPAELEAFNSAVDHRLAELTMNKLYDRVPASVWKYVT</sequence>
<dbReference type="HOGENOM" id="CLU_190629_0_0_6"/>
<accession>A0A0H2VAM2</accession>
<dbReference type="SMR" id="A0A0H2VAM2"/>
<evidence type="ECO:0000313" key="2">
    <source>
        <dbReference type="EMBL" id="AAN82097.1"/>
    </source>
</evidence>
<dbReference type="AlphaFoldDB" id="A0A0H2VAM2"/>
<keyword evidence="3" id="KW-1185">Reference proteome</keyword>
<dbReference type="InterPro" id="IPR007985">
    <property type="entry name" value="Hemolysn_expr_modulating_HHA"/>
</dbReference>
<gene>
    <name evidence="2" type="ordered locus">c3649</name>
</gene>
<reference evidence="2 3" key="1">
    <citation type="journal article" date="2002" name="Proc. Natl. Acad. Sci. U.S.A.">
        <title>Extensive mosaic structure revealed by the complete genome sequence of uropathogenic Escherichia coli.</title>
        <authorList>
            <person name="Welch R.A."/>
            <person name="Burland V."/>
            <person name="Plunkett G.III."/>
            <person name="Redford P."/>
            <person name="Roesch P."/>
            <person name="Rasko D."/>
            <person name="Buckles E.L."/>
            <person name="Liou S.R."/>
            <person name="Boutin A."/>
            <person name="Hackett J."/>
            <person name="Stroud D."/>
            <person name="Mayhew G.F."/>
            <person name="Rose D.J."/>
            <person name="Zhou S."/>
            <person name="Schwartz D.C."/>
            <person name="Perna N.T."/>
            <person name="Mobley H.L."/>
            <person name="Donnenberg M.S."/>
            <person name="Blattner F.R."/>
        </authorList>
    </citation>
    <scope>NUCLEOTIDE SEQUENCE [LARGE SCALE GENOMIC DNA]</scope>
    <source>
        <strain evidence="3">CFT073 / ATCC 700928 / UPEC</strain>
    </source>
</reference>
<dbReference type="SUPFAM" id="SSF68989">
    <property type="entry name" value="Hemolysin expression modulating protein HHA"/>
    <property type="match status" value="1"/>
</dbReference>
<dbReference type="Proteomes" id="UP000001410">
    <property type="component" value="Chromosome"/>
</dbReference>
<protein>
    <submittedName>
        <fullName evidence="2">Haemolysin expression modulating protein</fullName>
    </submittedName>
</protein>
<organism evidence="2 3">
    <name type="scientific">Escherichia coli O6:H1 (strain CFT073 / ATCC 700928 / UPEC)</name>
    <dbReference type="NCBI Taxonomy" id="199310"/>
    <lineage>
        <taxon>Bacteria</taxon>
        <taxon>Pseudomonadati</taxon>
        <taxon>Pseudomonadota</taxon>
        <taxon>Gammaproteobacteria</taxon>
        <taxon>Enterobacterales</taxon>
        <taxon>Enterobacteriaceae</taxon>
        <taxon>Escherichia</taxon>
    </lineage>
</organism>
<proteinExistence type="inferred from homology"/>
<dbReference type="EMBL" id="AE014075">
    <property type="protein sequence ID" value="AAN82097.1"/>
    <property type="molecule type" value="Genomic_DNA"/>
</dbReference>
<evidence type="ECO:0000313" key="3">
    <source>
        <dbReference type="Proteomes" id="UP000001410"/>
    </source>
</evidence>
<dbReference type="NCBIfam" id="NF008191">
    <property type="entry name" value="PRK10945.1"/>
    <property type="match status" value="1"/>
</dbReference>